<dbReference type="RefSeq" id="XP_054855966.1">
    <property type="nucleotide sequence ID" value="XM_054999991.1"/>
</dbReference>
<gene>
    <name evidence="9" type="primary">LOC129343653</name>
</gene>
<dbReference type="KEGG" id="emc:129343653"/>
<organism evidence="8 9">
    <name type="scientific">Eublepharis macularius</name>
    <name type="common">Leopard gecko</name>
    <name type="synonym">Cyrtodactylus macularius</name>
    <dbReference type="NCBI Taxonomy" id="481883"/>
    <lineage>
        <taxon>Eukaryota</taxon>
        <taxon>Metazoa</taxon>
        <taxon>Chordata</taxon>
        <taxon>Craniata</taxon>
        <taxon>Vertebrata</taxon>
        <taxon>Euteleostomi</taxon>
        <taxon>Lepidosauria</taxon>
        <taxon>Squamata</taxon>
        <taxon>Bifurcata</taxon>
        <taxon>Gekkota</taxon>
        <taxon>Eublepharidae</taxon>
        <taxon>Eublepharinae</taxon>
        <taxon>Eublepharis</taxon>
    </lineage>
</organism>
<dbReference type="Proteomes" id="UP001190640">
    <property type="component" value="Chromosome 15"/>
</dbReference>
<keyword evidence="7" id="KW-0732">Signal</keyword>
<feature type="signal peptide" evidence="7">
    <location>
        <begin position="1"/>
        <end position="32"/>
    </location>
</feature>
<comment type="subcellular location">
    <subcellularLocation>
        <location evidence="1">Membrane</location>
        <topology evidence="1">Multi-pass membrane protein</topology>
    </subcellularLocation>
</comment>
<evidence type="ECO:0000256" key="4">
    <source>
        <dbReference type="ARBA" id="ARBA00022989"/>
    </source>
</evidence>
<evidence type="ECO:0000256" key="2">
    <source>
        <dbReference type="ARBA" id="ARBA00006864"/>
    </source>
</evidence>
<keyword evidence="8" id="KW-1185">Reference proteome</keyword>
<dbReference type="PROSITE" id="PS01221">
    <property type="entry name" value="PMP22_1"/>
    <property type="match status" value="1"/>
</dbReference>
<keyword evidence="4 6" id="KW-1133">Transmembrane helix</keyword>
<dbReference type="InterPro" id="IPR004032">
    <property type="entry name" value="PMP22_EMP_MP20"/>
</dbReference>
<dbReference type="InterPro" id="IPR050579">
    <property type="entry name" value="PMP-22/EMP/MP20-like"/>
</dbReference>
<dbReference type="GeneID" id="129343653"/>
<dbReference type="InterPro" id="IPR004031">
    <property type="entry name" value="PMP22/EMP/MP20/Claudin"/>
</dbReference>
<evidence type="ECO:0000256" key="3">
    <source>
        <dbReference type="ARBA" id="ARBA00022692"/>
    </source>
</evidence>
<comment type="similarity">
    <text evidence="2">Belongs to the PMP-22/EMP/MP20 family.</text>
</comment>
<keyword evidence="3 6" id="KW-0812">Transmembrane</keyword>
<proteinExistence type="inferred from homology"/>
<dbReference type="AlphaFoldDB" id="A0AA97KHM2"/>
<dbReference type="Pfam" id="PF00822">
    <property type="entry name" value="PMP22_Claudin"/>
    <property type="match status" value="1"/>
</dbReference>
<name>A0AA97KHM2_EUBMA</name>
<feature type="transmembrane region" description="Helical" evidence="6">
    <location>
        <begin position="64"/>
        <end position="85"/>
    </location>
</feature>
<protein>
    <submittedName>
        <fullName evidence="9">Protein NKG7-like</fullName>
    </submittedName>
</protein>
<feature type="transmembrane region" description="Helical" evidence="6">
    <location>
        <begin position="132"/>
        <end position="156"/>
    </location>
</feature>
<dbReference type="GO" id="GO:0005886">
    <property type="term" value="C:plasma membrane"/>
    <property type="evidence" value="ECO:0007669"/>
    <property type="project" value="TreeGrafter"/>
</dbReference>
<accession>A0AA97KHM2</accession>
<sequence length="162" mass="17350">MEGLRIAASVCSFVSLLLLIIALASDYWVVDSAGGYTGLWRACARSICLSYGMNVQDYFHATRAFLLMGMFAGAASFSGLCASFYRSRVQSISTTRLAVTATVIAGVCTLIAMSVFTGVYNDRYSDLAASFGWSFGLGWASFPLFLITSGLAFFIVPSTTEA</sequence>
<dbReference type="PANTHER" id="PTHR10671">
    <property type="entry name" value="EPITHELIAL MEMBRANE PROTEIN-RELATED"/>
    <property type="match status" value="1"/>
</dbReference>
<evidence type="ECO:0000313" key="9">
    <source>
        <dbReference type="RefSeq" id="XP_054855966.1"/>
    </source>
</evidence>
<evidence type="ECO:0000256" key="5">
    <source>
        <dbReference type="ARBA" id="ARBA00023136"/>
    </source>
</evidence>
<keyword evidence="5 6" id="KW-0472">Membrane</keyword>
<dbReference type="Gene3D" id="1.20.140.150">
    <property type="match status" value="1"/>
</dbReference>
<reference evidence="9" key="1">
    <citation type="submission" date="2025-08" db="UniProtKB">
        <authorList>
            <consortium name="RefSeq"/>
        </authorList>
    </citation>
    <scope>IDENTIFICATION</scope>
    <source>
        <tissue evidence="9">Blood</tissue>
    </source>
</reference>
<dbReference type="PANTHER" id="PTHR10671:SF34">
    <property type="entry name" value="PROTEIN NKG7"/>
    <property type="match status" value="1"/>
</dbReference>
<evidence type="ECO:0000256" key="7">
    <source>
        <dbReference type="SAM" id="SignalP"/>
    </source>
</evidence>
<evidence type="ECO:0000256" key="6">
    <source>
        <dbReference type="SAM" id="Phobius"/>
    </source>
</evidence>
<feature type="transmembrane region" description="Helical" evidence="6">
    <location>
        <begin position="97"/>
        <end position="120"/>
    </location>
</feature>
<evidence type="ECO:0000313" key="8">
    <source>
        <dbReference type="Proteomes" id="UP001190640"/>
    </source>
</evidence>
<evidence type="ECO:0000256" key="1">
    <source>
        <dbReference type="ARBA" id="ARBA00004141"/>
    </source>
</evidence>
<feature type="chain" id="PRO_5041733051" evidence="7">
    <location>
        <begin position="33"/>
        <end position="162"/>
    </location>
</feature>